<dbReference type="RefSeq" id="WP_067696881.1">
    <property type="nucleotide sequence ID" value="NZ_LLZH01000276.1"/>
</dbReference>
<keyword evidence="2" id="KW-1185">Reference proteome</keyword>
<organism evidence="1 2">
    <name type="scientific">Actinoplanes awajinensis subsp. mycoplanecinus</name>
    <dbReference type="NCBI Taxonomy" id="135947"/>
    <lineage>
        <taxon>Bacteria</taxon>
        <taxon>Bacillati</taxon>
        <taxon>Actinomycetota</taxon>
        <taxon>Actinomycetes</taxon>
        <taxon>Micromonosporales</taxon>
        <taxon>Micromonosporaceae</taxon>
        <taxon>Actinoplanes</taxon>
    </lineage>
</organism>
<proteinExistence type="predicted"/>
<name>A0A101JMK6_9ACTN</name>
<evidence type="ECO:0000313" key="1">
    <source>
        <dbReference type="EMBL" id="KUL29684.1"/>
    </source>
</evidence>
<sequence length="105" mass="11279">MTRYVLARQAPVPLLTVAQFAAATGLNPHEVTRLVALGLLDAVAGSAGPVLPATQRARAARITRLRAGLGLNYTALGVVLDLLERIEQLQAALRAERSDRNGQWR</sequence>
<dbReference type="Pfam" id="PF13591">
    <property type="entry name" value="MerR_2"/>
    <property type="match status" value="1"/>
</dbReference>
<evidence type="ECO:0008006" key="3">
    <source>
        <dbReference type="Google" id="ProtNLM"/>
    </source>
</evidence>
<dbReference type="Gene3D" id="1.10.1660.10">
    <property type="match status" value="1"/>
</dbReference>
<gene>
    <name evidence="1" type="ORF">ADL15_26595</name>
</gene>
<accession>A0A101JMK6</accession>
<dbReference type="Proteomes" id="UP000053244">
    <property type="component" value="Unassembled WGS sequence"/>
</dbReference>
<dbReference type="OrthoDB" id="5526358at2"/>
<reference evidence="1 2" key="1">
    <citation type="submission" date="2015-10" db="EMBL/GenBank/DDBJ databases">
        <authorList>
            <person name="Gilbert D.G."/>
        </authorList>
    </citation>
    <scope>NUCLEOTIDE SEQUENCE [LARGE SCALE GENOMIC DNA]</scope>
    <source>
        <strain evidence="1 2">NRRL B-16712</strain>
    </source>
</reference>
<dbReference type="EMBL" id="LLZH01000276">
    <property type="protein sequence ID" value="KUL29684.1"/>
    <property type="molecule type" value="Genomic_DNA"/>
</dbReference>
<dbReference type="AlphaFoldDB" id="A0A101JMK6"/>
<comment type="caution">
    <text evidence="1">The sequence shown here is derived from an EMBL/GenBank/DDBJ whole genome shotgun (WGS) entry which is preliminary data.</text>
</comment>
<evidence type="ECO:0000313" key="2">
    <source>
        <dbReference type="Proteomes" id="UP000053244"/>
    </source>
</evidence>
<protein>
    <recommendedName>
        <fullName evidence="3">MerR family transcriptional regulator</fullName>
    </recommendedName>
</protein>